<keyword evidence="2" id="KW-0695">RNA-directed DNA polymerase</keyword>
<evidence type="ECO:0000256" key="1">
    <source>
        <dbReference type="SAM" id="MobiDB-lite"/>
    </source>
</evidence>
<keyword evidence="2" id="KW-0548">Nucleotidyltransferase</keyword>
<reference evidence="3" key="2">
    <citation type="submission" date="2017-12" db="EMBL/GenBank/DDBJ databases">
        <title>Genome sequence of the Bar-tailed Godwit (Limosa lapponica baueri).</title>
        <authorList>
            <person name="Lima N.C.B."/>
            <person name="Parody-Merino A.M."/>
            <person name="Battley P.F."/>
            <person name="Fidler A.E."/>
            <person name="Prosdocimi F."/>
        </authorList>
    </citation>
    <scope>NUCLEOTIDE SEQUENCE [LARGE SCALE GENOMIC DNA]</scope>
</reference>
<keyword evidence="3" id="KW-1185">Reference proteome</keyword>
<dbReference type="Proteomes" id="UP000233556">
    <property type="component" value="Unassembled WGS sequence"/>
</dbReference>
<dbReference type="OrthoDB" id="21144at2759"/>
<name>A0A2I0UFW6_LIMLA</name>
<reference evidence="3" key="1">
    <citation type="submission" date="2017-11" db="EMBL/GenBank/DDBJ databases">
        <authorList>
            <person name="Lima N.C."/>
            <person name="Parody-Merino A.M."/>
            <person name="Battley P.F."/>
            <person name="Fidler A.E."/>
            <person name="Prosdocimi F."/>
        </authorList>
    </citation>
    <scope>NUCLEOTIDE SEQUENCE [LARGE SCALE GENOMIC DNA]</scope>
</reference>
<sequence length="97" mass="10440">MFADVTKLEAVADTPYGCVASRRDFSRLEKWANRSLMKFNTGKCEVLHLGRSSLVLLVPGPGLVQMAGKQLGKEGTGGPDGGQVKHEPEMCPHSKEG</sequence>
<protein>
    <submittedName>
        <fullName evidence="2">Rna-directed dna polymerase from mobile element jockey-like</fullName>
    </submittedName>
</protein>
<organism evidence="2 3">
    <name type="scientific">Limosa lapponica baueri</name>
    <dbReference type="NCBI Taxonomy" id="1758121"/>
    <lineage>
        <taxon>Eukaryota</taxon>
        <taxon>Metazoa</taxon>
        <taxon>Chordata</taxon>
        <taxon>Craniata</taxon>
        <taxon>Vertebrata</taxon>
        <taxon>Euteleostomi</taxon>
        <taxon>Archelosauria</taxon>
        <taxon>Archosauria</taxon>
        <taxon>Dinosauria</taxon>
        <taxon>Saurischia</taxon>
        <taxon>Theropoda</taxon>
        <taxon>Coelurosauria</taxon>
        <taxon>Aves</taxon>
        <taxon>Neognathae</taxon>
        <taxon>Neoaves</taxon>
        <taxon>Charadriiformes</taxon>
        <taxon>Scolopacidae</taxon>
        <taxon>Limosa</taxon>
    </lineage>
</organism>
<dbReference type="EMBL" id="KZ505793">
    <property type="protein sequence ID" value="PKU44936.1"/>
    <property type="molecule type" value="Genomic_DNA"/>
</dbReference>
<evidence type="ECO:0000313" key="2">
    <source>
        <dbReference type="EMBL" id="PKU44936.1"/>
    </source>
</evidence>
<accession>A0A2I0UFW6</accession>
<evidence type="ECO:0000313" key="3">
    <source>
        <dbReference type="Proteomes" id="UP000233556"/>
    </source>
</evidence>
<keyword evidence="2" id="KW-0808">Transferase</keyword>
<dbReference type="AlphaFoldDB" id="A0A2I0UFW6"/>
<feature type="region of interest" description="Disordered" evidence="1">
    <location>
        <begin position="68"/>
        <end position="97"/>
    </location>
</feature>
<proteinExistence type="predicted"/>
<dbReference type="GO" id="GO:0003964">
    <property type="term" value="F:RNA-directed DNA polymerase activity"/>
    <property type="evidence" value="ECO:0007669"/>
    <property type="project" value="UniProtKB-KW"/>
</dbReference>
<feature type="compositionally biased region" description="Basic and acidic residues" evidence="1">
    <location>
        <begin position="83"/>
        <end position="97"/>
    </location>
</feature>
<gene>
    <name evidence="2" type="ORF">llap_4749</name>
</gene>